<protein>
    <submittedName>
        <fullName evidence="3">Barstar family protein</fullName>
    </submittedName>
</protein>
<feature type="domain" description="Barstar (barnase inhibitor)" evidence="2">
    <location>
        <begin position="15"/>
        <end position="109"/>
    </location>
</feature>
<dbReference type="RefSeq" id="WP_011796405.1">
    <property type="nucleotide sequence ID" value="NZ_CP023687.1"/>
</dbReference>
<keyword evidence="4" id="KW-1185">Reference proteome</keyword>
<reference evidence="3 4" key="1">
    <citation type="submission" date="2023-06" db="EMBL/GenBank/DDBJ databases">
        <authorList>
            <person name="Ham H."/>
            <person name="Park D.S."/>
        </authorList>
    </citation>
    <scope>NUCLEOTIDE SEQUENCE [LARGE SCALE GENOMIC DNA]</scope>
    <source>
        <strain evidence="3 4">KACC 17005</strain>
    </source>
</reference>
<organism evidence="3 4">
    <name type="scientific">Paracidovorax citrulli</name>
    <name type="common">Acidovorax citrulli</name>
    <dbReference type="NCBI Taxonomy" id="80869"/>
    <lineage>
        <taxon>Bacteria</taxon>
        <taxon>Pseudomonadati</taxon>
        <taxon>Pseudomonadota</taxon>
        <taxon>Betaproteobacteria</taxon>
        <taxon>Burkholderiales</taxon>
        <taxon>Comamonadaceae</taxon>
        <taxon>Paracidovorax</taxon>
    </lineage>
</organism>
<evidence type="ECO:0000313" key="4">
    <source>
        <dbReference type="Proteomes" id="UP001242732"/>
    </source>
</evidence>
<dbReference type="Pfam" id="PF01337">
    <property type="entry name" value="Barstar"/>
    <property type="match status" value="1"/>
</dbReference>
<dbReference type="InterPro" id="IPR000468">
    <property type="entry name" value="Barstar"/>
</dbReference>
<dbReference type="Gene3D" id="3.30.370.10">
    <property type="entry name" value="Barstar-like"/>
    <property type="match status" value="1"/>
</dbReference>
<dbReference type="EMBL" id="CP127363">
    <property type="protein sequence ID" value="WIY47124.1"/>
    <property type="molecule type" value="Genomic_DNA"/>
</dbReference>
<dbReference type="InterPro" id="IPR035905">
    <property type="entry name" value="Barstar-like_sf"/>
</dbReference>
<evidence type="ECO:0000313" key="3">
    <source>
        <dbReference type="EMBL" id="WIY47124.1"/>
    </source>
</evidence>
<name>A0ABY9AK42_PARCI</name>
<sequence length="112" mass="13533">MEKDFLENQMEKIEVTIDLLKCLNRNFFLRTMRNEFSFPSYFGENMDAVDECMRDLSWIKEKKIQINIKNSKKALKENADASQKIIKMFESYSVFWKNEKEDRKEFKVLIIS</sequence>
<proteinExistence type="inferred from homology"/>
<evidence type="ECO:0000256" key="1">
    <source>
        <dbReference type="ARBA" id="ARBA00006845"/>
    </source>
</evidence>
<dbReference type="SUPFAM" id="SSF52038">
    <property type="entry name" value="Barstar-related"/>
    <property type="match status" value="1"/>
</dbReference>
<comment type="similarity">
    <text evidence="1">Belongs to the barstar family.</text>
</comment>
<dbReference type="Proteomes" id="UP001242732">
    <property type="component" value="Chromosome"/>
</dbReference>
<dbReference type="GeneID" id="79793034"/>
<gene>
    <name evidence="3" type="ORF">QRO08_14865</name>
</gene>
<evidence type="ECO:0000259" key="2">
    <source>
        <dbReference type="Pfam" id="PF01337"/>
    </source>
</evidence>
<accession>A0ABY9AK42</accession>